<evidence type="ECO:0000256" key="2">
    <source>
        <dbReference type="RuleBase" id="RU362119"/>
    </source>
</evidence>
<dbReference type="Gene3D" id="3.90.780.10">
    <property type="entry name" value="5'-Nucleotidase, C-terminal domain"/>
    <property type="match status" value="1"/>
</dbReference>
<evidence type="ECO:0000256" key="1">
    <source>
        <dbReference type="ARBA" id="ARBA00022729"/>
    </source>
</evidence>
<comment type="caution">
    <text evidence="5">The sequence shown here is derived from an EMBL/GenBank/DDBJ whole genome shotgun (WGS) entry which is preliminary data.</text>
</comment>
<dbReference type="GO" id="GO:0008253">
    <property type="term" value="F:5'-nucleotidase activity"/>
    <property type="evidence" value="ECO:0007669"/>
    <property type="project" value="TreeGrafter"/>
</dbReference>
<evidence type="ECO:0000313" key="6">
    <source>
        <dbReference type="Proteomes" id="UP000316988"/>
    </source>
</evidence>
<dbReference type="Pfam" id="PF02872">
    <property type="entry name" value="5_nucleotid_C"/>
    <property type="match status" value="1"/>
</dbReference>
<dbReference type="GO" id="GO:0009166">
    <property type="term" value="P:nucleotide catabolic process"/>
    <property type="evidence" value="ECO:0007669"/>
    <property type="project" value="InterPro"/>
</dbReference>
<keyword evidence="1" id="KW-0732">Signal</keyword>
<reference evidence="5 6" key="1">
    <citation type="submission" date="2019-07" db="EMBL/GenBank/DDBJ databases">
        <authorList>
            <person name="Zhao L.H."/>
        </authorList>
    </citation>
    <scope>NUCLEOTIDE SEQUENCE [LARGE SCALE GENOMIC DNA]</scope>
    <source>
        <strain evidence="5 6">Co35</strain>
    </source>
</reference>
<dbReference type="GO" id="GO:0000166">
    <property type="term" value="F:nucleotide binding"/>
    <property type="evidence" value="ECO:0007669"/>
    <property type="project" value="UniProtKB-KW"/>
</dbReference>
<feature type="domain" description="5'-Nucleotidase C-terminal" evidence="4">
    <location>
        <begin position="374"/>
        <end position="533"/>
    </location>
</feature>
<dbReference type="GO" id="GO:0008768">
    <property type="term" value="F:UDP-sugar diphosphatase activity"/>
    <property type="evidence" value="ECO:0007669"/>
    <property type="project" value="TreeGrafter"/>
</dbReference>
<dbReference type="PRINTS" id="PR01607">
    <property type="entry name" value="APYRASEFAMLY"/>
</dbReference>
<evidence type="ECO:0000313" key="5">
    <source>
        <dbReference type="EMBL" id="TSD65111.1"/>
    </source>
</evidence>
<protein>
    <submittedName>
        <fullName evidence="5">Bifunctional metallophosphatase/5'-nucleotidase</fullName>
    </submittedName>
</protein>
<evidence type="ECO:0000259" key="3">
    <source>
        <dbReference type="Pfam" id="PF00149"/>
    </source>
</evidence>
<dbReference type="EMBL" id="VLNT01000003">
    <property type="protein sequence ID" value="TSD65111.1"/>
    <property type="molecule type" value="Genomic_DNA"/>
</dbReference>
<dbReference type="InterPro" id="IPR008334">
    <property type="entry name" value="5'-Nucleotdase_C"/>
</dbReference>
<dbReference type="GO" id="GO:0030288">
    <property type="term" value="C:outer membrane-bounded periplasmic space"/>
    <property type="evidence" value="ECO:0007669"/>
    <property type="project" value="TreeGrafter"/>
</dbReference>
<proteinExistence type="inferred from homology"/>
<sequence length="755" mass="78395">MVSGPGVSRHHIGGISMTRASRRLTGAALGSLLVTGTLTTLAAAPAQADEVALNLLSFNDFHGRIDENTVKFAGTVEQLRAEGGEDNTLALSNGDNIGASLFASAVSEDIPTIDVLNALGVAASSVGNHEFDKGVDDLTGRVGDAADFPYLAANVLGPDGEPVLPAYETFEVAGLEVAVVGAVSEETPALVSPGGVEGLEFADVTDSVNETVEELEAGETPPDVIVAQIHEGAPDGSVSYEEVASSPTFRDIAEGVSGSVDAIFMGHTHQEYAWDAPVPGEPDRTRPILQTGSYGENIGQVGLTVDTDTGEVVSHTSRNVPRTETEDADLVEQFPRVGEVQSIVAAALEVADEIGREVKGSQTADITRAFSGTSEDRGAESTLGGLVADSLLAKVSETQAGADLGIVNPGGLRADLLYAPSGAEQPGEITYAEANAVLPFVNNVSSVEVTGETLKTIFEQQWQRDADGEVPSRAYLQLGVSENVAYTFDSTRAEGDRITGITIDGEPVDPAASYRIATFSFLAQGGDNFRAFADGTNTDTGLVDYEAWIEYLESNSPVAPDFARRSVEVQGLDDAYTAGDSVTFTLPELDLTSRGAPANTDLTIEAVTEDGGTVDLGDAEVSEGAAEATVALPDDLSGQVRLRLTVAPSDTVVTTAPFTVDAAEEPGAELGATAGSVRYPLPARIDVTARPDAKGLVTVTSGGFPVGVGLLHRGSATVHTLPFVLGPGAHELTVTHWGDGRYEKSSVPVTVEVTR</sequence>
<evidence type="ECO:0000259" key="4">
    <source>
        <dbReference type="Pfam" id="PF02872"/>
    </source>
</evidence>
<dbReference type="SUPFAM" id="SSF55816">
    <property type="entry name" value="5'-nucleotidase (syn. UDP-sugar hydrolase), C-terminal domain"/>
    <property type="match status" value="1"/>
</dbReference>
<gene>
    <name evidence="5" type="ORF">FNM00_05225</name>
</gene>
<dbReference type="SUPFAM" id="SSF56300">
    <property type="entry name" value="Metallo-dependent phosphatases"/>
    <property type="match status" value="1"/>
</dbReference>
<feature type="domain" description="Calcineurin-like phosphoesterase" evidence="3">
    <location>
        <begin position="56"/>
        <end position="270"/>
    </location>
</feature>
<dbReference type="Pfam" id="PF00149">
    <property type="entry name" value="Metallophos"/>
    <property type="match status" value="1"/>
</dbReference>
<name>A0A554SFJ9_9ACTN</name>
<accession>A0A554SFJ9</accession>
<keyword evidence="6" id="KW-1185">Reference proteome</keyword>
<organism evidence="5 6">
    <name type="scientific">Aeromicrobium piscarium</name>
    <dbReference type="NCBI Taxonomy" id="2590901"/>
    <lineage>
        <taxon>Bacteria</taxon>
        <taxon>Bacillati</taxon>
        <taxon>Actinomycetota</taxon>
        <taxon>Actinomycetes</taxon>
        <taxon>Propionibacteriales</taxon>
        <taxon>Nocardioidaceae</taxon>
        <taxon>Aeromicrobium</taxon>
    </lineage>
</organism>
<dbReference type="PANTHER" id="PTHR11575:SF24">
    <property type="entry name" value="5'-NUCLEOTIDASE"/>
    <property type="match status" value="1"/>
</dbReference>
<dbReference type="InterPro" id="IPR006179">
    <property type="entry name" value="5_nucleotidase/apyrase"/>
</dbReference>
<dbReference type="InterPro" id="IPR036907">
    <property type="entry name" value="5'-Nucleotdase_C_sf"/>
</dbReference>
<dbReference type="PANTHER" id="PTHR11575">
    <property type="entry name" value="5'-NUCLEOTIDASE-RELATED"/>
    <property type="match status" value="1"/>
</dbReference>
<keyword evidence="2" id="KW-0378">Hydrolase</keyword>
<keyword evidence="2" id="KW-0547">Nucleotide-binding</keyword>
<dbReference type="InterPro" id="IPR004843">
    <property type="entry name" value="Calcineurin-like_PHP"/>
</dbReference>
<dbReference type="Gene3D" id="3.60.21.10">
    <property type="match status" value="1"/>
</dbReference>
<dbReference type="Proteomes" id="UP000316988">
    <property type="component" value="Unassembled WGS sequence"/>
</dbReference>
<comment type="similarity">
    <text evidence="2">Belongs to the 5'-nucleotidase family.</text>
</comment>
<dbReference type="OrthoDB" id="1016457at2"/>
<dbReference type="AlphaFoldDB" id="A0A554SFJ9"/>
<dbReference type="InterPro" id="IPR029052">
    <property type="entry name" value="Metallo-depent_PP-like"/>
</dbReference>